<dbReference type="InterPro" id="IPR010865">
    <property type="entry name" value="DUF1499"/>
</dbReference>
<gene>
    <name evidence="1" type="ORF">JKP88DRAFT_196325</name>
</gene>
<organism evidence="1 2">
    <name type="scientific">Tribonema minus</name>
    <dbReference type="NCBI Taxonomy" id="303371"/>
    <lineage>
        <taxon>Eukaryota</taxon>
        <taxon>Sar</taxon>
        <taxon>Stramenopiles</taxon>
        <taxon>Ochrophyta</taxon>
        <taxon>PX clade</taxon>
        <taxon>Xanthophyceae</taxon>
        <taxon>Tribonematales</taxon>
        <taxon>Tribonemataceae</taxon>
        <taxon>Tribonema</taxon>
    </lineage>
</organism>
<comment type="caution">
    <text evidence="1">The sequence shown here is derived from an EMBL/GenBank/DDBJ whole genome shotgun (WGS) entry which is preliminary data.</text>
</comment>
<dbReference type="EMBL" id="JAFCMP010000514">
    <property type="protein sequence ID" value="KAG5178639.1"/>
    <property type="molecule type" value="Genomic_DNA"/>
</dbReference>
<proteinExistence type="predicted"/>
<dbReference type="OrthoDB" id="448536at2759"/>
<dbReference type="Pfam" id="PF07386">
    <property type="entry name" value="DUF1499"/>
    <property type="match status" value="1"/>
</dbReference>
<sequence length="238" mass="26211">MSRKAVLHQAAAVVTTSLIWQGSDSANAATAPPQAGNCVECVGVVNDLLAPCPDAPTCVSTQDDKPYCFMEPWAYEVTTSQAKTLIANYLYTLPGAKIVAESERYLRAEVASLGGIAVDDVELYLTPNDYTVQFRANRRDGVTDLGQNRKRMERMRIALGFEKIPVLRNRTRAFIFGESFLDSFGPSGFNNEVPEEMAPGAMWDRDPKAPVFETPSPSLKKALGGWWAEQGDDRVRSR</sequence>
<name>A0A835YWY1_9STRA</name>
<dbReference type="PANTHER" id="PTHR34801:SF6">
    <property type="entry name" value="SLL1620 PROTEIN"/>
    <property type="match status" value="1"/>
</dbReference>
<protein>
    <submittedName>
        <fullName evidence="1">Uncharacterized protein</fullName>
    </submittedName>
</protein>
<dbReference type="AlphaFoldDB" id="A0A835YWY1"/>
<dbReference type="PANTHER" id="PTHR34801">
    <property type="entry name" value="EXPRESSED PROTEIN"/>
    <property type="match status" value="1"/>
</dbReference>
<evidence type="ECO:0000313" key="2">
    <source>
        <dbReference type="Proteomes" id="UP000664859"/>
    </source>
</evidence>
<dbReference type="Proteomes" id="UP000664859">
    <property type="component" value="Unassembled WGS sequence"/>
</dbReference>
<evidence type="ECO:0000313" key="1">
    <source>
        <dbReference type="EMBL" id="KAG5178639.1"/>
    </source>
</evidence>
<reference evidence="1" key="1">
    <citation type="submission" date="2021-02" db="EMBL/GenBank/DDBJ databases">
        <title>First Annotated Genome of the Yellow-green Alga Tribonema minus.</title>
        <authorList>
            <person name="Mahan K.M."/>
        </authorList>
    </citation>
    <scope>NUCLEOTIDE SEQUENCE</scope>
    <source>
        <strain evidence="1">UTEX B ZZ1240</strain>
    </source>
</reference>
<accession>A0A835YWY1</accession>
<keyword evidence="2" id="KW-1185">Reference proteome</keyword>